<comment type="caution">
    <text evidence="2">The sequence shown here is derived from an EMBL/GenBank/DDBJ whole genome shotgun (WGS) entry which is preliminary data.</text>
</comment>
<dbReference type="Proteomes" id="UP000195521">
    <property type="component" value="Unassembled WGS sequence"/>
</dbReference>
<sequence>MVKSRLVNRNTFAIYFVMKRKNHGKIVSQSQLKYLNHLRKFTTGERAITLDCSANNIASVKNPKTYELSTNTWIRKQKSSIVEKDSSSGEAASGETTSGGVILKLFKNHISLDNRINSKKVFSAYTKSYIDKESEQTLILCLRKLNEFEKNKENVKLSYYIYELQNLRKSKLSYNILKQIKLINNLFNHINENIESASASPSMLLSVAMSYKNIRMNKYTYFKNVLRTICNNIKVYKKNKLSKLLFSGEERKKEQWEDNNYKHTIEIIKSATKHSKSANRVNVLNVYTNLLNNSVLTYVLYAYSTLFSNPNIYTLYICKYILFNATSMNHLDMLCILHFLKKMNVKIRKSDIITCHKKESAVVDGELPKWDQMGQKLDAQIKKKEREKKNCNNKSSSPMRNTHSFTYDDPCVSDGDTTNFVVHNHSDRLRSKNSDDPFNEYRITYLKLLRCIIHLIKKRKVYFFEKPNILIMILYYFYKMNLIPIEIFYKLHNNIKKNIKNFEIKYVCLYLYILSKIQFHIGYYKFIYKFLTNVFQHKEREFQLLSVCMSFYSLSKNEYYYEPFVSLCFDIFKWNAHQLNDVNITNVIYTMGKLKIRDDIVLDKLCNVVSQRIENISAINLSLIVYNLAKVNYDNEEFYALCLEKGKELLPAFTSKQLVIFTYGLILKKIFNYEYMELFFNQFIKINDKCNKKKKQILSTICYSITLEKPDFLKKFPLSVNVFLSKNIDYVQDKKYSKIHEEMVSILNNLHVCRFEILKKKKPYIFDLCISVGLSNTTTSKQMDENIYVDFLSRKKFLRNSQNLNGFQEIKKRHMDLLKVKYFYFDKDLYMSLGSVTQKEKFIENFLKRVCSHKFNKMDETIKWKKDKIVNFLFFSKSLNGSVQEGDITSLASYPLGPNKNEKEEMEISTRASAEMCSRAIKNRDYYIFPSCSKIENVKKNFYKNQPGRVDYEQPLIKRQQIFVDIDNETLLNRNNNNMDPLKNLTDNVTAQDWDSNNNYNSANYNSVNYNALLKKKKNFLFEKKCHGLSKSEYFDEKTGKIVIIRARGGLTY</sequence>
<accession>A0A1Y1JH32</accession>
<evidence type="ECO:0000313" key="2">
    <source>
        <dbReference type="EMBL" id="GAW81839.1"/>
    </source>
</evidence>
<keyword evidence="1" id="KW-0812">Transmembrane</keyword>
<feature type="transmembrane region" description="Helical" evidence="1">
    <location>
        <begin position="461"/>
        <end position="478"/>
    </location>
</feature>
<evidence type="ECO:0000313" key="3">
    <source>
        <dbReference type="Proteomes" id="UP000195521"/>
    </source>
</evidence>
<keyword evidence="3" id="KW-1185">Reference proteome</keyword>
<proteinExistence type="predicted"/>
<dbReference type="RefSeq" id="XP_028544428.1">
    <property type="nucleotide sequence ID" value="XM_028688627.1"/>
</dbReference>
<organism evidence="2 3">
    <name type="scientific">Plasmodium gonderi</name>
    <dbReference type="NCBI Taxonomy" id="77519"/>
    <lineage>
        <taxon>Eukaryota</taxon>
        <taxon>Sar</taxon>
        <taxon>Alveolata</taxon>
        <taxon>Apicomplexa</taxon>
        <taxon>Aconoidasida</taxon>
        <taxon>Haemosporida</taxon>
        <taxon>Plasmodiidae</taxon>
        <taxon>Plasmodium</taxon>
        <taxon>Plasmodium (Plasmodium)</taxon>
    </lineage>
</organism>
<dbReference type="GeneID" id="39748571"/>
<dbReference type="AlphaFoldDB" id="A0A1Y1JH32"/>
<evidence type="ECO:0000256" key="1">
    <source>
        <dbReference type="SAM" id="Phobius"/>
    </source>
</evidence>
<protein>
    <submittedName>
        <fullName evidence="2">Uncharacterized protein</fullName>
    </submittedName>
</protein>
<keyword evidence="1" id="KW-0472">Membrane</keyword>
<dbReference type="OrthoDB" id="9985850at2759"/>
<reference evidence="3" key="1">
    <citation type="submission" date="2017-04" db="EMBL/GenBank/DDBJ databases">
        <title>Plasmodium gonderi genome.</title>
        <authorList>
            <person name="Arisue N."/>
            <person name="Honma H."/>
            <person name="Kawai S."/>
            <person name="Tougan T."/>
            <person name="Tanabe K."/>
            <person name="Horii T."/>
        </authorList>
    </citation>
    <scope>NUCLEOTIDE SEQUENCE [LARGE SCALE GENOMIC DNA]</scope>
    <source>
        <strain evidence="3">ATCC 30045</strain>
    </source>
</reference>
<keyword evidence="1" id="KW-1133">Transmembrane helix</keyword>
<dbReference type="EMBL" id="BDQF01000012">
    <property type="protein sequence ID" value="GAW81839.1"/>
    <property type="molecule type" value="Genomic_DNA"/>
</dbReference>
<gene>
    <name evidence="2" type="ORF">PGO_112930</name>
</gene>
<name>A0A1Y1JH32_PLAGO</name>
<dbReference type="OMA" id="CKYILLN"/>